<keyword evidence="2" id="KW-1185">Reference proteome</keyword>
<evidence type="ECO:0000313" key="2">
    <source>
        <dbReference type="Proteomes" id="UP000057158"/>
    </source>
</evidence>
<dbReference type="Proteomes" id="UP000057158">
    <property type="component" value="Chromosome"/>
</dbReference>
<dbReference type="STRING" id="1603606.DSOUD_0384"/>
<evidence type="ECO:0000313" key="1">
    <source>
        <dbReference type="EMBL" id="ALC15179.1"/>
    </source>
</evidence>
<dbReference type="RefSeq" id="WP_053549408.1">
    <property type="nucleotide sequence ID" value="NZ_CP010802.1"/>
</dbReference>
<dbReference type="AlphaFoldDB" id="A0A0M3QEW2"/>
<dbReference type="InterPro" id="IPR042099">
    <property type="entry name" value="ANL_N_sf"/>
</dbReference>
<dbReference type="PATRIC" id="fig|1603606.3.peg.417"/>
<sequence length="370" mass="40215">MSDLLKNLADMVDEFATAPTLETVDRRTLADKGIAGATAAHVIEEIHTPYNLAFVSFTTGSTAFQNIVGVTHAELPERARASLKAFRLAGVSPGSHLLVSYAPLVNVFPTAALTEFGLTWNFPQRSSRDAFILTLCRDKPAVVLGESSFIRASLEEARTLGLADRIPRDLILFTAGTTLDLELLPIAETFGWQVHDLYGCQEFGWLTLDGIPLRDDIGLIPSSHQEHFSELVVGGLPMGDSFPISASGHVCRVAGQPAGEIITYRRQRTHPEYEVYVSATTLGSAETVGRVARTILRIKGRVVKVRPDLKLGAPESVLELVPALGARGCCPEVAAVFTGPGKTRMFDLMVQAQLELQQTAKTDPTWHKTR</sequence>
<protein>
    <submittedName>
        <fullName evidence="1">AMP-binding enzyme</fullName>
    </submittedName>
</protein>
<dbReference type="OrthoDB" id="2087814at2"/>
<dbReference type="KEGG" id="des:DSOUD_0384"/>
<reference evidence="1 2" key="1">
    <citation type="submission" date="2015-07" db="EMBL/GenBank/DDBJ databases">
        <title>Isolation and Genomic Characterization of a Novel Halophilic Metal-Reducing Deltaproteobacterium from the Deep Subsurface.</title>
        <authorList>
            <person name="Badalamenti J.P."/>
            <person name="Summers Z.M."/>
            <person name="Gralnick J.A."/>
            <person name="Bond D.R."/>
        </authorList>
    </citation>
    <scope>NUCLEOTIDE SEQUENCE [LARGE SCALE GENOMIC DNA]</scope>
    <source>
        <strain evidence="1 2">WTL</strain>
    </source>
</reference>
<dbReference type="EMBL" id="CP010802">
    <property type="protein sequence ID" value="ALC15179.1"/>
    <property type="molecule type" value="Genomic_DNA"/>
</dbReference>
<organism evidence="1 2">
    <name type="scientific">Desulfuromonas soudanensis</name>
    <dbReference type="NCBI Taxonomy" id="1603606"/>
    <lineage>
        <taxon>Bacteria</taxon>
        <taxon>Pseudomonadati</taxon>
        <taxon>Thermodesulfobacteriota</taxon>
        <taxon>Desulfuromonadia</taxon>
        <taxon>Desulfuromonadales</taxon>
        <taxon>Desulfuromonadaceae</taxon>
        <taxon>Desulfuromonas</taxon>
    </lineage>
</organism>
<accession>A0A0M3QEW2</accession>
<name>A0A0M3QEW2_9BACT</name>
<proteinExistence type="predicted"/>
<dbReference type="Gene3D" id="3.40.50.12780">
    <property type="entry name" value="N-terminal domain of ligase-like"/>
    <property type="match status" value="1"/>
</dbReference>
<gene>
    <name evidence="1" type="ORF">DSOUD_0384</name>
</gene>
<dbReference type="SUPFAM" id="SSF56801">
    <property type="entry name" value="Acetyl-CoA synthetase-like"/>
    <property type="match status" value="1"/>
</dbReference>